<protein>
    <submittedName>
        <fullName evidence="7">Transcription factor BHLH148</fullName>
    </submittedName>
</protein>
<accession>A0A6I9QLB1</accession>
<dbReference type="InterPro" id="IPR044658">
    <property type="entry name" value="bHLH92/bHLH041-like"/>
</dbReference>
<dbReference type="InterPro" id="IPR011598">
    <property type="entry name" value="bHLH_dom"/>
</dbReference>
<evidence type="ECO:0000313" key="6">
    <source>
        <dbReference type="Proteomes" id="UP000504607"/>
    </source>
</evidence>
<dbReference type="InterPro" id="IPR036638">
    <property type="entry name" value="HLH_DNA-bd_sf"/>
</dbReference>
<evidence type="ECO:0000313" key="7">
    <source>
        <dbReference type="RefSeq" id="XP_010911272.1"/>
    </source>
</evidence>
<evidence type="ECO:0000256" key="2">
    <source>
        <dbReference type="ARBA" id="ARBA00023015"/>
    </source>
</evidence>
<dbReference type="RefSeq" id="XP_010911272.1">
    <property type="nucleotide sequence ID" value="XM_010912970.1"/>
</dbReference>
<name>A0A6I9QLB1_ELAGV</name>
<dbReference type="SMART" id="SM00353">
    <property type="entry name" value="HLH"/>
    <property type="match status" value="1"/>
</dbReference>
<keyword evidence="2" id="KW-0805">Transcription regulation</keyword>
<keyword evidence="4" id="KW-0175">Coiled coil</keyword>
<keyword evidence="3" id="KW-0804">Transcription</keyword>
<dbReference type="InParanoid" id="A0A6I9QLB1"/>
<dbReference type="GO" id="GO:0046983">
    <property type="term" value="F:protein dimerization activity"/>
    <property type="evidence" value="ECO:0007669"/>
    <property type="project" value="InterPro"/>
</dbReference>
<sequence>MDPFTSFSEELIHGDNMLYWAFSPAPAFDLVATIPEPAIVDPPVVHRSAFRPYARPDNGQIKEAVSSGNGDHRKSIHQRMIEMVRRIPKAKEECKGLEMSRGFKHMMRERQRREKLSQRYADLYSMLSSRSKGDKNSIVQSAAAYVRELKEVKEQMQRRNEELMTMISGSNGRTEEAKIKFRVANPSSAIDSMIGALRCLKTIDVEARAIRSDLSGHELSAIMSIETKVAAGEVERAVEVALMDVERKLPRPLPRTHGWSQLCHVENVP</sequence>
<organism evidence="6 7">
    <name type="scientific">Elaeis guineensis var. tenera</name>
    <name type="common">Oil palm</name>
    <dbReference type="NCBI Taxonomy" id="51953"/>
    <lineage>
        <taxon>Eukaryota</taxon>
        <taxon>Viridiplantae</taxon>
        <taxon>Streptophyta</taxon>
        <taxon>Embryophyta</taxon>
        <taxon>Tracheophyta</taxon>
        <taxon>Spermatophyta</taxon>
        <taxon>Magnoliopsida</taxon>
        <taxon>Liliopsida</taxon>
        <taxon>Arecaceae</taxon>
        <taxon>Arecoideae</taxon>
        <taxon>Cocoseae</taxon>
        <taxon>Elaeidinae</taxon>
        <taxon>Elaeis</taxon>
    </lineage>
</organism>
<dbReference type="GeneID" id="105037285"/>
<evidence type="ECO:0000256" key="3">
    <source>
        <dbReference type="ARBA" id="ARBA00023163"/>
    </source>
</evidence>
<dbReference type="FunCoup" id="A0A6I9QLB1">
    <property type="interactions" value="717"/>
</dbReference>
<dbReference type="InterPro" id="IPR045239">
    <property type="entry name" value="bHLH95_bHLH"/>
</dbReference>
<dbReference type="Proteomes" id="UP000504607">
    <property type="component" value="Unplaced"/>
</dbReference>
<dbReference type="PANTHER" id="PTHR46665">
    <property type="entry name" value="TRANSCRIPTION FACTOR BHLH041-RELATED-RELATED"/>
    <property type="match status" value="1"/>
</dbReference>
<dbReference type="Pfam" id="PF00010">
    <property type="entry name" value="HLH"/>
    <property type="match status" value="1"/>
</dbReference>
<evidence type="ECO:0000256" key="4">
    <source>
        <dbReference type="SAM" id="Coils"/>
    </source>
</evidence>
<keyword evidence="6" id="KW-1185">Reference proteome</keyword>
<gene>
    <name evidence="7" type="primary">LOC105037285</name>
</gene>
<evidence type="ECO:0000256" key="1">
    <source>
        <dbReference type="ARBA" id="ARBA00005510"/>
    </source>
</evidence>
<dbReference type="OrthoDB" id="1885111at2759"/>
<dbReference type="Gene3D" id="4.10.280.10">
    <property type="entry name" value="Helix-loop-helix DNA-binding domain"/>
    <property type="match status" value="1"/>
</dbReference>
<feature type="coiled-coil region" evidence="4">
    <location>
        <begin position="139"/>
        <end position="166"/>
    </location>
</feature>
<dbReference type="CDD" id="cd11393">
    <property type="entry name" value="bHLH_AtbHLH_like"/>
    <property type="match status" value="1"/>
</dbReference>
<reference evidence="7" key="1">
    <citation type="submission" date="2025-08" db="UniProtKB">
        <authorList>
            <consortium name="RefSeq"/>
        </authorList>
    </citation>
    <scope>IDENTIFICATION</scope>
</reference>
<proteinExistence type="inferred from homology"/>
<dbReference type="KEGG" id="egu:105037285"/>
<dbReference type="SUPFAM" id="SSF47459">
    <property type="entry name" value="HLH, helix-loop-helix DNA-binding domain"/>
    <property type="match status" value="1"/>
</dbReference>
<feature type="domain" description="BHLH" evidence="5">
    <location>
        <begin position="100"/>
        <end position="149"/>
    </location>
</feature>
<evidence type="ECO:0000259" key="5">
    <source>
        <dbReference type="PROSITE" id="PS50888"/>
    </source>
</evidence>
<comment type="similarity">
    <text evidence="1">Belongs to the bHLH protein family.</text>
</comment>
<dbReference type="AlphaFoldDB" id="A0A6I9QLB1"/>
<dbReference type="PROSITE" id="PS50888">
    <property type="entry name" value="BHLH"/>
    <property type="match status" value="1"/>
</dbReference>
<dbReference type="PANTHER" id="PTHR46665:SF6">
    <property type="entry name" value="TRANSCRIPTION FACTOR BHLH92"/>
    <property type="match status" value="1"/>
</dbReference>